<evidence type="ECO:0000313" key="2">
    <source>
        <dbReference type="Proteomes" id="UP000037432"/>
    </source>
</evidence>
<gene>
    <name evidence="1" type="ORF">ACM01_13445</name>
</gene>
<dbReference type="AlphaFoldDB" id="A0A0J7ZHJ1"/>
<dbReference type="OrthoDB" id="4212459at2"/>
<dbReference type="EMBL" id="LFNT01000012">
    <property type="protein sequence ID" value="KMS74608.1"/>
    <property type="molecule type" value="Genomic_DNA"/>
</dbReference>
<dbReference type="Proteomes" id="UP000037432">
    <property type="component" value="Unassembled WGS sequence"/>
</dbReference>
<dbReference type="RefSeq" id="WP_048581423.1">
    <property type="nucleotide sequence ID" value="NZ_LFNT01000012.1"/>
</dbReference>
<protein>
    <submittedName>
        <fullName evidence="1">Uncharacterized protein</fullName>
    </submittedName>
</protein>
<name>A0A0J7ZHJ1_STRVR</name>
<dbReference type="PATRIC" id="fig|1938.3.peg.4226"/>
<dbReference type="Pfam" id="PF03995">
    <property type="entry name" value="Inhibitor_I36"/>
    <property type="match status" value="1"/>
</dbReference>
<sequence length="104" mass="11456">MCESSNGGEVCLYDASNTTGRVYDTLYSKPTYSGTYYGTNVGIDNTVNSTWNRDPDTYVYFWQFANYSGLGLGQAGGTKENWGDLSEANSWSSHCFSSNSTCPY</sequence>
<accession>A0A0J7ZHJ1</accession>
<comment type="caution">
    <text evidence="1">The sequence shown here is derived from an EMBL/GenBank/DDBJ whole genome shotgun (WGS) entry which is preliminary data.</text>
</comment>
<evidence type="ECO:0000313" key="1">
    <source>
        <dbReference type="EMBL" id="KMS74608.1"/>
    </source>
</evidence>
<organism evidence="1 2">
    <name type="scientific">Streptomyces viridochromogenes</name>
    <dbReference type="NCBI Taxonomy" id="1938"/>
    <lineage>
        <taxon>Bacteria</taxon>
        <taxon>Bacillati</taxon>
        <taxon>Actinomycetota</taxon>
        <taxon>Actinomycetes</taxon>
        <taxon>Kitasatosporales</taxon>
        <taxon>Streptomycetaceae</taxon>
        <taxon>Streptomyces</taxon>
    </lineage>
</organism>
<reference evidence="1 2" key="1">
    <citation type="submission" date="2015-06" db="EMBL/GenBank/DDBJ databases">
        <authorList>
            <person name="Ju K.-S."/>
            <person name="Doroghazi J.R."/>
            <person name="Metcalf W.W."/>
        </authorList>
    </citation>
    <scope>NUCLEOTIDE SEQUENCE [LARGE SCALE GENOMIC DNA]</scope>
    <source>
        <strain evidence="1 2">NRRL 3414</strain>
    </source>
</reference>
<proteinExistence type="predicted"/>